<dbReference type="AlphaFoldDB" id="Q245V2"/>
<dbReference type="GeneID" id="7827427"/>
<dbReference type="EMBL" id="GG662474">
    <property type="protein sequence ID" value="EAS03531.2"/>
    <property type="molecule type" value="Genomic_DNA"/>
</dbReference>
<dbReference type="InParanoid" id="Q245V2"/>
<dbReference type="Proteomes" id="UP000009168">
    <property type="component" value="Unassembled WGS sequence"/>
</dbReference>
<dbReference type="HOGENOM" id="CLU_144463_0_0_1"/>
<name>Q245V2_TETTS</name>
<dbReference type="eggNOG" id="ENOG502T0J6">
    <property type="taxonomic scope" value="Eukaryota"/>
</dbReference>
<organism evidence="1 2">
    <name type="scientific">Tetrahymena thermophila (strain SB210)</name>
    <dbReference type="NCBI Taxonomy" id="312017"/>
    <lineage>
        <taxon>Eukaryota</taxon>
        <taxon>Sar</taxon>
        <taxon>Alveolata</taxon>
        <taxon>Ciliophora</taxon>
        <taxon>Intramacronucleata</taxon>
        <taxon>Oligohymenophorea</taxon>
        <taxon>Hymenostomatida</taxon>
        <taxon>Tetrahymenina</taxon>
        <taxon>Tetrahymenidae</taxon>
        <taxon>Tetrahymena</taxon>
    </lineage>
</organism>
<dbReference type="OrthoDB" id="297954at2759"/>
<reference evidence="2" key="1">
    <citation type="journal article" date="2006" name="PLoS Biol.">
        <title>Macronuclear genome sequence of the ciliate Tetrahymena thermophila, a model eukaryote.</title>
        <authorList>
            <person name="Eisen J.A."/>
            <person name="Coyne R.S."/>
            <person name="Wu M."/>
            <person name="Wu D."/>
            <person name="Thiagarajan M."/>
            <person name="Wortman J.R."/>
            <person name="Badger J.H."/>
            <person name="Ren Q."/>
            <person name="Amedeo P."/>
            <person name="Jones K.M."/>
            <person name="Tallon L.J."/>
            <person name="Delcher A.L."/>
            <person name="Salzberg S.L."/>
            <person name="Silva J.C."/>
            <person name="Haas B.J."/>
            <person name="Majoros W.H."/>
            <person name="Farzad M."/>
            <person name="Carlton J.M."/>
            <person name="Smith R.K. Jr."/>
            <person name="Garg J."/>
            <person name="Pearlman R.E."/>
            <person name="Karrer K.M."/>
            <person name="Sun L."/>
            <person name="Manning G."/>
            <person name="Elde N.C."/>
            <person name="Turkewitz A.P."/>
            <person name="Asai D.J."/>
            <person name="Wilkes D.E."/>
            <person name="Wang Y."/>
            <person name="Cai H."/>
            <person name="Collins K."/>
            <person name="Stewart B.A."/>
            <person name="Lee S.R."/>
            <person name="Wilamowska K."/>
            <person name="Weinberg Z."/>
            <person name="Ruzzo W.L."/>
            <person name="Wloga D."/>
            <person name="Gaertig J."/>
            <person name="Frankel J."/>
            <person name="Tsao C.-C."/>
            <person name="Gorovsky M.A."/>
            <person name="Keeling P.J."/>
            <person name="Waller R.F."/>
            <person name="Patron N.J."/>
            <person name="Cherry J.M."/>
            <person name="Stover N.A."/>
            <person name="Krieger C.J."/>
            <person name="del Toro C."/>
            <person name="Ryder H.F."/>
            <person name="Williamson S.C."/>
            <person name="Barbeau R.A."/>
            <person name="Hamilton E.P."/>
            <person name="Orias E."/>
        </authorList>
    </citation>
    <scope>NUCLEOTIDE SEQUENCE [LARGE SCALE GENOMIC DNA]</scope>
    <source>
        <strain evidence="2">SB210</strain>
    </source>
</reference>
<keyword evidence="2" id="KW-1185">Reference proteome</keyword>
<evidence type="ECO:0000313" key="1">
    <source>
        <dbReference type="EMBL" id="EAS03531.2"/>
    </source>
</evidence>
<protein>
    <submittedName>
        <fullName evidence="1">Uncharacterized protein</fullName>
    </submittedName>
</protein>
<proteinExistence type="predicted"/>
<evidence type="ECO:0000313" key="2">
    <source>
        <dbReference type="Proteomes" id="UP000009168"/>
    </source>
</evidence>
<accession>Q245V2</accession>
<dbReference type="KEGG" id="tet:TTHERM_00245470"/>
<sequence length="192" mass="22570">MSKQFCNQNSLKQSIINLSEIQTNISLSIQVLIKIIFMQGKRAPGEQKFLTYIFRLILKKGGLRMLMVTGDITKDMQTLDAKDDINLHRKRYGNMDQCLKDIKNPFYIIDSMVIKFKPYNEIVSLHQQGHILDEDFKYYEQVYAENELKRIQVLKINGLNECINCGQEYKMIVNQDRSCEATQDKHQPKHKY</sequence>
<dbReference type="RefSeq" id="XP_001023776.2">
    <property type="nucleotide sequence ID" value="XM_001023776.3"/>
</dbReference>
<gene>
    <name evidence="1" type="ORF">TTHERM_00245470</name>
</gene>